<evidence type="ECO:0000256" key="4">
    <source>
        <dbReference type="ARBA" id="ARBA00022519"/>
    </source>
</evidence>
<dbReference type="PANTHER" id="PTHR23522:SF10">
    <property type="entry name" value="3-PHENYLPROPIONIC ACID TRANSPORTER-RELATED"/>
    <property type="match status" value="1"/>
</dbReference>
<keyword evidence="7 8" id="KW-0472">Membrane</keyword>
<dbReference type="PROSITE" id="PS51257">
    <property type="entry name" value="PROKAR_LIPOPROTEIN"/>
    <property type="match status" value="1"/>
</dbReference>
<dbReference type="Pfam" id="PF01306">
    <property type="entry name" value="LacY_symp"/>
    <property type="match status" value="2"/>
</dbReference>
<protein>
    <submittedName>
        <fullName evidence="9">Permeases of the major facilitator</fullName>
    </submittedName>
</protein>
<organism evidence="9 10">
    <name type="scientific">Zymobacter palmae</name>
    <dbReference type="NCBI Taxonomy" id="33074"/>
    <lineage>
        <taxon>Bacteria</taxon>
        <taxon>Pseudomonadati</taxon>
        <taxon>Pseudomonadota</taxon>
        <taxon>Gammaproteobacteria</taxon>
        <taxon>Oceanospirillales</taxon>
        <taxon>Halomonadaceae</taxon>
        <taxon>Zymobacter group</taxon>
        <taxon>Zymobacter</taxon>
    </lineage>
</organism>
<feature type="transmembrane region" description="Helical" evidence="8">
    <location>
        <begin position="326"/>
        <end position="348"/>
    </location>
</feature>
<evidence type="ECO:0000313" key="10">
    <source>
        <dbReference type="Proteomes" id="UP000267342"/>
    </source>
</evidence>
<dbReference type="RefSeq" id="WP_027705618.1">
    <property type="nucleotide sequence ID" value="NZ_AP018933.1"/>
</dbReference>
<dbReference type="OrthoDB" id="9150135at2"/>
<dbReference type="GO" id="GO:0030395">
    <property type="term" value="F:lactose binding"/>
    <property type="evidence" value="ECO:0007669"/>
    <property type="project" value="TreeGrafter"/>
</dbReference>
<dbReference type="InterPro" id="IPR036259">
    <property type="entry name" value="MFS_trans_sf"/>
</dbReference>
<reference evidence="9 10" key="1">
    <citation type="submission" date="2018-09" db="EMBL/GenBank/DDBJ databases">
        <title>Zymobacter palmae IAM14233 (=T109) whole genome analysis.</title>
        <authorList>
            <person name="Yanase H."/>
        </authorList>
    </citation>
    <scope>NUCLEOTIDE SEQUENCE [LARGE SCALE GENOMIC DNA]</scope>
    <source>
        <strain evidence="9 10">IAM14233</strain>
    </source>
</reference>
<evidence type="ECO:0000256" key="5">
    <source>
        <dbReference type="ARBA" id="ARBA00022692"/>
    </source>
</evidence>
<evidence type="ECO:0000256" key="1">
    <source>
        <dbReference type="ARBA" id="ARBA00004429"/>
    </source>
</evidence>
<evidence type="ECO:0000256" key="2">
    <source>
        <dbReference type="ARBA" id="ARBA00022448"/>
    </source>
</evidence>
<dbReference type="KEGG" id="zpl:ZBT109_0201"/>
<evidence type="ECO:0000256" key="7">
    <source>
        <dbReference type="ARBA" id="ARBA00023136"/>
    </source>
</evidence>
<dbReference type="EMBL" id="AP018933">
    <property type="protein sequence ID" value="BBG28999.1"/>
    <property type="molecule type" value="Genomic_DNA"/>
</dbReference>
<keyword evidence="2" id="KW-0813">Transport</keyword>
<evidence type="ECO:0000256" key="3">
    <source>
        <dbReference type="ARBA" id="ARBA00022475"/>
    </source>
</evidence>
<keyword evidence="5 8" id="KW-0812">Transmembrane</keyword>
<dbReference type="InterPro" id="IPR000576">
    <property type="entry name" value="LacY/RafB_perm_fam"/>
</dbReference>
<evidence type="ECO:0000256" key="8">
    <source>
        <dbReference type="SAM" id="Phobius"/>
    </source>
</evidence>
<dbReference type="SUPFAM" id="SSF103473">
    <property type="entry name" value="MFS general substrate transporter"/>
    <property type="match status" value="1"/>
</dbReference>
<feature type="transmembrane region" description="Helical" evidence="8">
    <location>
        <begin position="146"/>
        <end position="163"/>
    </location>
</feature>
<keyword evidence="4" id="KW-0997">Cell inner membrane</keyword>
<dbReference type="GO" id="GO:0005886">
    <property type="term" value="C:plasma membrane"/>
    <property type="evidence" value="ECO:0007669"/>
    <property type="project" value="UniProtKB-SubCell"/>
</dbReference>
<accession>A0A348HBJ7</accession>
<feature type="transmembrane region" description="Helical" evidence="8">
    <location>
        <begin position="48"/>
        <end position="66"/>
    </location>
</feature>
<dbReference type="GO" id="GO:0015528">
    <property type="term" value="F:lactose:proton symporter activity"/>
    <property type="evidence" value="ECO:0007669"/>
    <property type="project" value="TreeGrafter"/>
</dbReference>
<proteinExistence type="predicted"/>
<feature type="transmembrane region" description="Helical" evidence="8">
    <location>
        <begin position="78"/>
        <end position="98"/>
    </location>
</feature>
<feature type="transmembrane region" description="Helical" evidence="8">
    <location>
        <begin position="104"/>
        <end position="126"/>
    </location>
</feature>
<keyword evidence="10" id="KW-1185">Reference proteome</keyword>
<dbReference type="PANTHER" id="PTHR23522">
    <property type="entry name" value="BLL5896 PROTEIN"/>
    <property type="match status" value="1"/>
</dbReference>
<feature type="transmembrane region" description="Helical" evidence="8">
    <location>
        <begin position="169"/>
        <end position="188"/>
    </location>
</feature>
<evidence type="ECO:0000256" key="6">
    <source>
        <dbReference type="ARBA" id="ARBA00022989"/>
    </source>
</evidence>
<feature type="transmembrane region" description="Helical" evidence="8">
    <location>
        <begin position="360"/>
        <end position="383"/>
    </location>
</feature>
<name>A0A348HBJ7_9GAMM</name>
<dbReference type="AlphaFoldDB" id="A0A348HBJ7"/>
<dbReference type="PRINTS" id="PR00174">
    <property type="entry name" value="LACYSMPORT"/>
</dbReference>
<gene>
    <name evidence="9" type="ORF">ZBT109_0201</name>
</gene>
<dbReference type="Proteomes" id="UP000267342">
    <property type="component" value="Chromosome"/>
</dbReference>
<feature type="transmembrane region" description="Helical" evidence="8">
    <location>
        <begin position="295"/>
        <end position="314"/>
    </location>
</feature>
<feature type="transmembrane region" description="Helical" evidence="8">
    <location>
        <begin position="395"/>
        <end position="415"/>
    </location>
</feature>
<dbReference type="STRING" id="1123510.GCA_000620025_02642"/>
<feature type="transmembrane region" description="Helical" evidence="8">
    <location>
        <begin position="427"/>
        <end position="446"/>
    </location>
</feature>
<comment type="subcellular location">
    <subcellularLocation>
        <location evidence="1">Cell inner membrane</location>
        <topology evidence="1">Multi-pass membrane protein</topology>
    </subcellularLocation>
</comment>
<keyword evidence="6 8" id="KW-1133">Transmembrane helix</keyword>
<evidence type="ECO:0000313" key="9">
    <source>
        <dbReference type="EMBL" id="BBG28999.1"/>
    </source>
</evidence>
<keyword evidence="3" id="KW-1003">Cell membrane</keyword>
<feature type="transmembrane region" description="Helical" evidence="8">
    <location>
        <begin position="220"/>
        <end position="237"/>
    </location>
</feature>
<sequence length="459" mass="50820">MKSSVLRFYLSFSGLLLLFYLAFASCYALLQAWVKQVVGFTPQQIGTIYTLVALVALFSAPLFGVLQDHLGTSKKLLMWLGAGMILCSPVMGYLFVFLARDVSFIASAILLAFYLGIVMVGGVGTVESYCERASRHIGFEYGNARLWGSLGYAFSASTVGFFLDINPQICYYITSAAGVLFVLILISLDTRQLQPDQERRYAERTNSLVQSFGLFKLSRFWLLTLFLFAASGGFMLYDQQFPNYFAKLFVTFSADQLTHARDLLAHTVSGTSEQLQQAQNMVNLADLQEGSGKKVAGILLAIQLCCDASVLLIMPWIINRIGARNGLLLAGVIMAFRIFMSGLVTVFFPHPDQTHARIIMAGALKLMQAIDVPMLIVSTFKYIAPSFDSRYTSTVYLVSFQCSQQICAVLLSTLMGFSYETIGFEPTYMIMGVFIIGMTIQALFTLPRIESPQQKVAKA</sequence>
<dbReference type="Gene3D" id="1.20.1250.20">
    <property type="entry name" value="MFS general substrate transporter like domains"/>
    <property type="match status" value="3"/>
</dbReference>